<evidence type="ECO:0000313" key="3">
    <source>
        <dbReference type="Proteomes" id="UP001214094"/>
    </source>
</evidence>
<dbReference type="InterPro" id="IPR053171">
    <property type="entry name" value="Viral_Tip_Attach_Protein"/>
</dbReference>
<dbReference type="PANTHER" id="PTHR36251:SF2">
    <property type="entry name" value="GIFSY-2 PROPHAGE HOST SPECIFICITY PROTEIN J, PHAGE LAMBDA"/>
    <property type="match status" value="1"/>
</dbReference>
<dbReference type="Pfam" id="PF09327">
    <property type="entry name" value="Phage_Tail_Tip"/>
    <property type="match status" value="1"/>
</dbReference>
<organism evidence="2 3">
    <name type="scientific">Ensifer adhaerens</name>
    <name type="common">Sinorhizobium morelense</name>
    <dbReference type="NCBI Taxonomy" id="106592"/>
    <lineage>
        <taxon>Bacteria</taxon>
        <taxon>Pseudomonadati</taxon>
        <taxon>Pseudomonadota</taxon>
        <taxon>Alphaproteobacteria</taxon>
        <taxon>Hyphomicrobiales</taxon>
        <taxon>Rhizobiaceae</taxon>
        <taxon>Sinorhizobium/Ensifer group</taxon>
        <taxon>Ensifer</taxon>
    </lineage>
</organism>
<dbReference type="RefSeq" id="WP_034797778.1">
    <property type="nucleotide sequence ID" value="NZ_CP015880.1"/>
</dbReference>
<gene>
    <name evidence="2" type="ORF">P4B07_14015</name>
</gene>
<dbReference type="PANTHER" id="PTHR36251">
    <property type="entry name" value="FELS-1 PROPHAGE HOST SPECIFICITY PROTEIN-RELATED"/>
    <property type="match status" value="1"/>
</dbReference>
<dbReference type="GeneID" id="29519201"/>
<dbReference type="EMBL" id="CP121308">
    <property type="protein sequence ID" value="WFP89671.1"/>
    <property type="molecule type" value="Genomic_DNA"/>
</dbReference>
<evidence type="ECO:0000259" key="1">
    <source>
        <dbReference type="Pfam" id="PF09327"/>
    </source>
</evidence>
<protein>
    <submittedName>
        <fullName evidence="2">DUF1983 domain-containing protein</fullName>
    </submittedName>
</protein>
<feature type="domain" description="Tip attachment protein J central straight fiber" evidence="1">
    <location>
        <begin position="745"/>
        <end position="816"/>
    </location>
</feature>
<keyword evidence="3" id="KW-1185">Reference proteome</keyword>
<evidence type="ECO:0000313" key="2">
    <source>
        <dbReference type="EMBL" id="WFP89671.1"/>
    </source>
</evidence>
<dbReference type="Proteomes" id="UP001214094">
    <property type="component" value="Chromosome"/>
</dbReference>
<sequence length="843" mass="92049">MAIFSGLGALISGALFGGSLLAAKLIGGALAFGAQIGLGKLTNKQKKQKFTAVQGEVQMGGDVPVDALLGTGKTKGQRAYYGKAGKGNKVNFDVFILANGWCDGLENYVYFYGEKKNLVVRPLIGGEVSHFGVDGFGDLISIRFYDGRPGQPVDQKLVNDTAGLGKIWKATSRLSGLAYVVVERKFDSSKFDKGRPEFEWVLRGLREYDPTKDSTVAGGNGPQRLNDPSTWTHTLNPAIHRLNYQLGLRGLRSGRTLIGEGKSLGQLDLSSYFVAINYCRTLRKGKPIYQCSLWVNSETDHTEALSAFDDAMAGYGLNRRGLSGVVVGAPQIPVLDITDKDIPADRPKPRQPRKSAFDLFNHLSGQFTSPEAMWNPESLKPIVVNADVAADKRPRQTSIDFLQVSDADIAQYLLNVRYRQNRKGGTATVPVSRRVGLKVKEGEWVSYLGNVWMISEWRCDEDLRFTFVLTEAGADIYDDGDIEPGPIVVPPTPPINPSQLFTVQNFDVHAGMIQGGNGFDVPALEFVWDPPDDPTITDVLFVYRIDGAAEEFADQCGEPEVGRYRTTKNVISEKAYVARATIKTNPDRLRTFTPWRTTSTITGSLNVQIGLGQVRDDLKDRFEELQGEFNGVWQRLEELTTAFSLDGAVGEVKRQELKAAVGDAFAQIVTEARVRVSQDEALAQLITALTATVGSNLARLIAEETARATQDSALASSITGVSADVNNRFAGGLVKFEAAADQSGVTSRFSVMLRATLNETFKDSGFYIEIYTEGGVLKSRFAVKADQFVVWNGGSNAFLPIVIENGELKLNIANIGLIRSGRLLSQNGKMDINLNNGTIEIYS</sequence>
<name>A0ABY8HC49_ENSAD</name>
<reference evidence="2 3" key="1">
    <citation type="submission" date="2023-03" db="EMBL/GenBank/DDBJ databases">
        <title>Comparative genome and transcriptome analysis combination mining strategies for increasing vitamin B12 production of Ensifer adhaerens strain.</title>
        <authorList>
            <person name="Yongheng L."/>
        </authorList>
    </citation>
    <scope>NUCLEOTIDE SEQUENCE [LARGE SCALE GENOMIC DNA]</scope>
    <source>
        <strain evidence="2 3">Casida A-T305</strain>
    </source>
</reference>
<proteinExistence type="predicted"/>
<accession>A0ABY8HC49</accession>
<dbReference type="InterPro" id="IPR015406">
    <property type="entry name" value="GpJ_CSF"/>
</dbReference>